<dbReference type="AlphaFoldDB" id="A0A6L7GA34"/>
<comment type="caution">
    <text evidence="4">The sequence shown here is derived from an EMBL/GenBank/DDBJ whole genome shotgun (WGS) entry which is preliminary data.</text>
</comment>
<evidence type="ECO:0000256" key="2">
    <source>
        <dbReference type="SAM" id="SignalP"/>
    </source>
</evidence>
<dbReference type="Pfam" id="PF00497">
    <property type="entry name" value="SBP_bac_3"/>
    <property type="match status" value="1"/>
</dbReference>
<dbReference type="PANTHER" id="PTHR35936">
    <property type="entry name" value="MEMBRANE-BOUND LYTIC MUREIN TRANSGLYCOSYLASE F"/>
    <property type="match status" value="1"/>
</dbReference>
<gene>
    <name evidence="4" type="ORF">GR170_24925</name>
</gene>
<feature type="chain" id="PRO_5027104037" evidence="2">
    <location>
        <begin position="23"/>
        <end position="291"/>
    </location>
</feature>
<keyword evidence="1 2" id="KW-0732">Signal</keyword>
<evidence type="ECO:0000313" key="5">
    <source>
        <dbReference type="Proteomes" id="UP000477911"/>
    </source>
</evidence>
<dbReference type="SMART" id="SM00062">
    <property type="entry name" value="PBPb"/>
    <property type="match status" value="1"/>
</dbReference>
<dbReference type="EMBL" id="WUMU01000044">
    <property type="protein sequence ID" value="MXN21074.1"/>
    <property type="molecule type" value="Genomic_DNA"/>
</dbReference>
<sequence length="291" mass="30899">MTFKLASLGLAAALLTSAVAHAETPGEIAPIKEGGYSVALDGTFAPHAFPSLDGTIQGFNVDLAAAIGKKLGVPVKVTAAQFSGLIPALQAGTYDFLVAPTTVTEERAQNLLFTEGFMDTNFRFVVPKGSDEAKYTSLEDFKGKTIAVNKGSVYERFLEGKADEMGWKVVSFGTNTDAIQAVTSGRADANMAGATVSAWAVKKNPQIELSYEYPTGLVWGLPFRKDDAATRNLVDSVLECLKTDGTMAALSEKWFSVTPAKGSTLITPTPGYGTPGFDGYDPTEHEITCKF</sequence>
<protein>
    <submittedName>
        <fullName evidence="4">Transporter substrate-binding domain-containing protein</fullName>
    </submittedName>
</protein>
<accession>A0A6L7GA34</accession>
<dbReference type="InterPro" id="IPR001638">
    <property type="entry name" value="Solute-binding_3/MltF_N"/>
</dbReference>
<feature type="signal peptide" evidence="2">
    <location>
        <begin position="1"/>
        <end position="22"/>
    </location>
</feature>
<feature type="domain" description="Solute-binding protein family 3/N-terminal" evidence="3">
    <location>
        <begin position="35"/>
        <end position="258"/>
    </location>
</feature>
<dbReference type="RefSeq" id="WP_160897187.1">
    <property type="nucleotide sequence ID" value="NZ_WUMU01000044.1"/>
</dbReference>
<dbReference type="Proteomes" id="UP000477911">
    <property type="component" value="Unassembled WGS sequence"/>
</dbReference>
<evidence type="ECO:0000259" key="3">
    <source>
        <dbReference type="SMART" id="SM00062"/>
    </source>
</evidence>
<keyword evidence="5" id="KW-1185">Reference proteome</keyword>
<name>A0A6L7GA34_9RHOB</name>
<proteinExistence type="predicted"/>
<evidence type="ECO:0000313" key="4">
    <source>
        <dbReference type="EMBL" id="MXN21074.1"/>
    </source>
</evidence>
<reference evidence="4 5" key="1">
    <citation type="submission" date="2019-12" db="EMBL/GenBank/DDBJ databases">
        <authorList>
            <person name="Li M."/>
        </authorList>
    </citation>
    <scope>NUCLEOTIDE SEQUENCE [LARGE SCALE GENOMIC DNA]</scope>
    <source>
        <strain evidence="4 5">GBMRC 2024</strain>
    </source>
</reference>
<evidence type="ECO:0000256" key="1">
    <source>
        <dbReference type="ARBA" id="ARBA00022729"/>
    </source>
</evidence>
<organism evidence="4 5">
    <name type="scientific">Pseudooceanicola albus</name>
    <dbReference type="NCBI Taxonomy" id="2692189"/>
    <lineage>
        <taxon>Bacteria</taxon>
        <taxon>Pseudomonadati</taxon>
        <taxon>Pseudomonadota</taxon>
        <taxon>Alphaproteobacteria</taxon>
        <taxon>Rhodobacterales</taxon>
        <taxon>Paracoccaceae</taxon>
        <taxon>Pseudooceanicola</taxon>
    </lineage>
</organism>
<dbReference type="Gene3D" id="3.40.190.10">
    <property type="entry name" value="Periplasmic binding protein-like II"/>
    <property type="match status" value="2"/>
</dbReference>
<dbReference type="SUPFAM" id="SSF53850">
    <property type="entry name" value="Periplasmic binding protein-like II"/>
    <property type="match status" value="1"/>
</dbReference>
<dbReference type="PANTHER" id="PTHR35936:SF17">
    <property type="entry name" value="ARGININE-BINDING EXTRACELLULAR PROTEIN ARTP"/>
    <property type="match status" value="1"/>
</dbReference>